<reference evidence="1" key="1">
    <citation type="journal article" date="2020" name="Stud. Mycol.">
        <title>101 Dothideomycetes genomes: a test case for predicting lifestyles and emergence of pathogens.</title>
        <authorList>
            <person name="Haridas S."/>
            <person name="Albert R."/>
            <person name="Binder M."/>
            <person name="Bloem J."/>
            <person name="Labutti K."/>
            <person name="Salamov A."/>
            <person name="Andreopoulos B."/>
            <person name="Baker S."/>
            <person name="Barry K."/>
            <person name="Bills G."/>
            <person name="Bluhm B."/>
            <person name="Cannon C."/>
            <person name="Castanera R."/>
            <person name="Culley D."/>
            <person name="Daum C."/>
            <person name="Ezra D."/>
            <person name="Gonzalez J."/>
            <person name="Henrissat B."/>
            <person name="Kuo A."/>
            <person name="Liang C."/>
            <person name="Lipzen A."/>
            <person name="Lutzoni F."/>
            <person name="Magnuson J."/>
            <person name="Mondo S."/>
            <person name="Nolan M."/>
            <person name="Ohm R."/>
            <person name="Pangilinan J."/>
            <person name="Park H.-J."/>
            <person name="Ramirez L."/>
            <person name="Alfaro M."/>
            <person name="Sun H."/>
            <person name="Tritt A."/>
            <person name="Yoshinaga Y."/>
            <person name="Zwiers L.-H."/>
            <person name="Turgeon B."/>
            <person name="Goodwin S."/>
            <person name="Spatafora J."/>
            <person name="Crous P."/>
            <person name="Grigoriev I."/>
        </authorList>
    </citation>
    <scope>NUCLEOTIDE SEQUENCE</scope>
    <source>
        <strain evidence="1">CBS 119925</strain>
    </source>
</reference>
<name>A0A6A6VGB9_9PLEO</name>
<gene>
    <name evidence="1" type="ORF">M011DRAFT_330474</name>
</gene>
<organism evidence="1 2">
    <name type="scientific">Sporormia fimetaria CBS 119925</name>
    <dbReference type="NCBI Taxonomy" id="1340428"/>
    <lineage>
        <taxon>Eukaryota</taxon>
        <taxon>Fungi</taxon>
        <taxon>Dikarya</taxon>
        <taxon>Ascomycota</taxon>
        <taxon>Pezizomycotina</taxon>
        <taxon>Dothideomycetes</taxon>
        <taxon>Pleosporomycetidae</taxon>
        <taxon>Pleosporales</taxon>
        <taxon>Sporormiaceae</taxon>
        <taxon>Sporormia</taxon>
    </lineage>
</organism>
<protein>
    <submittedName>
        <fullName evidence="1">Uncharacterized protein</fullName>
    </submittedName>
</protein>
<dbReference type="EMBL" id="MU006567">
    <property type="protein sequence ID" value="KAF2749243.1"/>
    <property type="molecule type" value="Genomic_DNA"/>
</dbReference>
<dbReference type="Proteomes" id="UP000799440">
    <property type="component" value="Unassembled WGS sequence"/>
</dbReference>
<evidence type="ECO:0000313" key="1">
    <source>
        <dbReference type="EMBL" id="KAF2749243.1"/>
    </source>
</evidence>
<dbReference type="AlphaFoldDB" id="A0A6A6VGB9"/>
<sequence>MIADIATEHFTCASRTPIRAPLVRVRRLSPNWDDDVWQTEPGARRLSCSSTSHLVLGAGKLVADPGPSANTDGWCRCTPRRHCEMPLRPTPPKRPTAARCGSFFHQHVPLSPTPPLASPIIDPPHHRAFEPPSALPTDHEFHHLYASLILKS</sequence>
<accession>A0A6A6VGB9</accession>
<proteinExistence type="predicted"/>
<evidence type="ECO:0000313" key="2">
    <source>
        <dbReference type="Proteomes" id="UP000799440"/>
    </source>
</evidence>
<keyword evidence="2" id="KW-1185">Reference proteome</keyword>